<dbReference type="InterPro" id="IPR013083">
    <property type="entry name" value="Znf_RING/FYVE/PHD"/>
</dbReference>
<evidence type="ECO:0000313" key="3">
    <source>
        <dbReference type="EMBL" id="KAK3915382.1"/>
    </source>
</evidence>
<dbReference type="Gene3D" id="1.10.1170.10">
    <property type="entry name" value="Inhibitor Of Apoptosis Protein (2mihbC-IAP-1), Chain A"/>
    <property type="match status" value="1"/>
</dbReference>
<keyword evidence="4" id="KW-1185">Reference proteome</keyword>
<reference evidence="3" key="2">
    <citation type="journal article" date="2023" name="BMC Genomics">
        <title>Pest status, molecular evolution, and epigenetic factors derived from the genome assembly of Frankliniella fusca, a thysanopteran phytovirus vector.</title>
        <authorList>
            <person name="Catto M.A."/>
            <person name="Labadie P.E."/>
            <person name="Jacobson A.L."/>
            <person name="Kennedy G.G."/>
            <person name="Srinivasan R."/>
            <person name="Hunt B.G."/>
        </authorList>
    </citation>
    <scope>NUCLEOTIDE SEQUENCE</scope>
    <source>
        <strain evidence="3">PL_HMW_Pooled</strain>
    </source>
</reference>
<dbReference type="SMART" id="SM00238">
    <property type="entry name" value="BIR"/>
    <property type="match status" value="1"/>
</dbReference>
<feature type="region of interest" description="Disordered" evidence="1">
    <location>
        <begin position="213"/>
        <end position="251"/>
    </location>
</feature>
<dbReference type="InterPro" id="IPR049012">
    <property type="entry name" value="Mutator_transp_dom"/>
</dbReference>
<dbReference type="PANTHER" id="PTHR10044:SF139">
    <property type="entry name" value="DEATH-ASSOCIATED INHIBITOR OF APOPTOSIS 2"/>
    <property type="match status" value="1"/>
</dbReference>
<dbReference type="GO" id="GO:0005634">
    <property type="term" value="C:nucleus"/>
    <property type="evidence" value="ECO:0007669"/>
    <property type="project" value="TreeGrafter"/>
</dbReference>
<dbReference type="Proteomes" id="UP001219518">
    <property type="component" value="Unassembled WGS sequence"/>
</dbReference>
<dbReference type="PANTHER" id="PTHR10044">
    <property type="entry name" value="INHIBITOR OF APOPTOSIS"/>
    <property type="match status" value="1"/>
</dbReference>
<dbReference type="EMBL" id="JAHWGI010000430">
    <property type="protein sequence ID" value="KAK3915382.1"/>
    <property type="molecule type" value="Genomic_DNA"/>
</dbReference>
<organism evidence="3 4">
    <name type="scientific">Frankliniella fusca</name>
    <dbReference type="NCBI Taxonomy" id="407009"/>
    <lineage>
        <taxon>Eukaryota</taxon>
        <taxon>Metazoa</taxon>
        <taxon>Ecdysozoa</taxon>
        <taxon>Arthropoda</taxon>
        <taxon>Hexapoda</taxon>
        <taxon>Insecta</taxon>
        <taxon>Pterygota</taxon>
        <taxon>Neoptera</taxon>
        <taxon>Paraneoptera</taxon>
        <taxon>Thysanoptera</taxon>
        <taxon>Terebrantia</taxon>
        <taxon>Thripoidea</taxon>
        <taxon>Thripidae</taxon>
        <taxon>Frankliniella</taxon>
    </lineage>
</organism>
<feature type="compositionally biased region" description="Polar residues" evidence="1">
    <location>
        <begin position="221"/>
        <end position="246"/>
    </location>
</feature>
<sequence>MTDEVGVTGLVLPMPEYATLGSTTILYRMGEGEKYECGLYKDGYNPLRTNEHMYKLGVTERYGKCYPQYKMKATRLRSFEGWPNEQVISAETLADCGFFWSQAEDKVICFWCGGGLKDWDAGDDPWVDHAKWFGRCSYVLERKGIDFVQSVHDQLFTGDVVIHSTSKTEETNMNTSCKICLEETVNTLFLPCRHLASCDSRVKGGRGKSLKLAREKKAANDSAQDPQDASTQTEPDQDPNLTPKSSKSAKKINQFKRPIGAELSDEEYYLVNSAFLRDLVSVMSCPDCGTTENEISVSEKKGFCHRFVIECKVCGKIICDSYSSKRVAATDSSSRPPFEVNKRMTTAFLDIGAGHTAMTRFCSAMTINCLESSAFYKHMHQLAEESKQMRNQILEKARQVVRTTYEELDSSVKNQEVLEITVSIDGSWHRRGHTSLYGFVAAIDVLTGLVIDYEILSKFCLMCSLAIQQHGEDTDEFREWKRQHIERQECSINFTEASGNMESAGALLMFQRSLTVAKMKYVKFLSDGDAKTLSVLNKAKPYGPDFVIEKEECVNHVSKRMGTALRSLVQENKKGGNALGGKGLGTLTDATIKKLQGFYHRALVGNIPDVKKMKRAILATIYHCASTDQKHNHSYCPAGKESWCFFNKRKAQRSKDKGTHDLMPVKLNEKVFNALLPVYKRLSSDELLNRCTKGQTQNANESLHSVIWKKCPKHIFISKTRMEIGITQGIGEFNMGCAALSLLKSDIQGHEISKVSMELDSRRDQKRLSQAAHQEATTTKRQRLMKKHCKKNKGSSLYVPGGGLDFPGFTSLFKKCYYWTSCKCMTLYFSKILPTSTYEGVLAVLLTSTFLEATQNNYGNFKLIFLGNYFLEL</sequence>
<dbReference type="PROSITE" id="PS50143">
    <property type="entry name" value="BIR_REPEAT_2"/>
    <property type="match status" value="1"/>
</dbReference>
<reference evidence="3" key="1">
    <citation type="submission" date="2021-07" db="EMBL/GenBank/DDBJ databases">
        <authorList>
            <person name="Catto M.A."/>
            <person name="Jacobson A."/>
            <person name="Kennedy G."/>
            <person name="Labadie P."/>
            <person name="Hunt B.G."/>
            <person name="Srinivasan R."/>
        </authorList>
    </citation>
    <scope>NUCLEOTIDE SEQUENCE</scope>
    <source>
        <strain evidence="3">PL_HMW_Pooled</strain>
        <tissue evidence="3">Head</tissue>
    </source>
</reference>
<dbReference type="InterPro" id="IPR001370">
    <property type="entry name" value="BIR_rpt"/>
</dbReference>
<proteinExistence type="predicted"/>
<dbReference type="SUPFAM" id="SSF57924">
    <property type="entry name" value="Inhibitor of apoptosis (IAP) repeat"/>
    <property type="match status" value="1"/>
</dbReference>
<evidence type="ECO:0000259" key="2">
    <source>
        <dbReference type="Pfam" id="PF20700"/>
    </source>
</evidence>
<accession>A0AAE1LEP3</accession>
<dbReference type="Gene3D" id="3.30.40.10">
    <property type="entry name" value="Zinc/RING finger domain, C3HC4 (zinc finger)"/>
    <property type="match status" value="1"/>
</dbReference>
<dbReference type="Pfam" id="PF20700">
    <property type="entry name" value="Mutator"/>
    <property type="match status" value="1"/>
</dbReference>
<dbReference type="Pfam" id="PF00653">
    <property type="entry name" value="BIR"/>
    <property type="match status" value="1"/>
</dbReference>
<dbReference type="CDD" id="cd00022">
    <property type="entry name" value="BIR"/>
    <property type="match status" value="1"/>
</dbReference>
<evidence type="ECO:0000313" key="4">
    <source>
        <dbReference type="Proteomes" id="UP001219518"/>
    </source>
</evidence>
<dbReference type="GO" id="GO:0043066">
    <property type="term" value="P:negative regulation of apoptotic process"/>
    <property type="evidence" value="ECO:0007669"/>
    <property type="project" value="TreeGrafter"/>
</dbReference>
<dbReference type="GO" id="GO:0031398">
    <property type="term" value="P:positive regulation of protein ubiquitination"/>
    <property type="evidence" value="ECO:0007669"/>
    <property type="project" value="TreeGrafter"/>
</dbReference>
<dbReference type="AlphaFoldDB" id="A0AAE1LEP3"/>
<gene>
    <name evidence="3" type="ORF">KUF71_024658</name>
</gene>
<comment type="caution">
    <text evidence="3">The sequence shown here is derived from an EMBL/GenBank/DDBJ whole genome shotgun (WGS) entry which is preliminary data.</text>
</comment>
<name>A0AAE1LEP3_9NEOP</name>
<dbReference type="InterPro" id="IPR050784">
    <property type="entry name" value="IAP"/>
</dbReference>
<dbReference type="GO" id="GO:0051726">
    <property type="term" value="P:regulation of cell cycle"/>
    <property type="evidence" value="ECO:0007669"/>
    <property type="project" value="TreeGrafter"/>
</dbReference>
<dbReference type="GO" id="GO:0043027">
    <property type="term" value="F:cysteine-type endopeptidase inhibitor activity involved in apoptotic process"/>
    <property type="evidence" value="ECO:0007669"/>
    <property type="project" value="TreeGrafter"/>
</dbReference>
<feature type="domain" description="Mutator-like transposase" evidence="2">
    <location>
        <begin position="279"/>
        <end position="644"/>
    </location>
</feature>
<dbReference type="GO" id="GO:0061630">
    <property type="term" value="F:ubiquitin protein ligase activity"/>
    <property type="evidence" value="ECO:0007669"/>
    <property type="project" value="TreeGrafter"/>
</dbReference>
<dbReference type="GO" id="GO:0005737">
    <property type="term" value="C:cytoplasm"/>
    <property type="evidence" value="ECO:0007669"/>
    <property type="project" value="TreeGrafter"/>
</dbReference>
<evidence type="ECO:0000256" key="1">
    <source>
        <dbReference type="SAM" id="MobiDB-lite"/>
    </source>
</evidence>
<protein>
    <submittedName>
        <fullName evidence="3">E3 ubiquitin-protein ligase IAP-3</fullName>
    </submittedName>
</protein>